<dbReference type="InterPro" id="IPR036179">
    <property type="entry name" value="Ig-like_dom_sf"/>
</dbReference>
<dbReference type="InterPro" id="IPR007110">
    <property type="entry name" value="Ig-like_dom"/>
</dbReference>
<comment type="subcellular location">
    <subcellularLocation>
        <location evidence="1">Membrane</location>
        <topology evidence="1">Single-pass type I membrane protein</topology>
    </subcellularLocation>
</comment>
<dbReference type="AlphaFoldDB" id="A0A8C8S237"/>
<dbReference type="GO" id="GO:0004888">
    <property type="term" value="F:transmembrane signaling receptor activity"/>
    <property type="evidence" value="ECO:0007669"/>
    <property type="project" value="InterPro"/>
</dbReference>
<dbReference type="SMART" id="SM00408">
    <property type="entry name" value="IGc2"/>
    <property type="match status" value="1"/>
</dbReference>
<dbReference type="GO" id="GO:0009897">
    <property type="term" value="C:external side of plasma membrane"/>
    <property type="evidence" value="ECO:0007669"/>
    <property type="project" value="TreeGrafter"/>
</dbReference>
<evidence type="ECO:0000256" key="4">
    <source>
        <dbReference type="ARBA" id="ARBA00023136"/>
    </source>
</evidence>
<proteinExistence type="predicted"/>
<evidence type="ECO:0000256" key="5">
    <source>
        <dbReference type="ARBA" id="ARBA00023319"/>
    </source>
</evidence>
<dbReference type="InterPro" id="IPR003599">
    <property type="entry name" value="Ig_sub"/>
</dbReference>
<organism evidence="8 9">
    <name type="scientific">Pelusios castaneus</name>
    <name type="common">West African mud turtle</name>
    <dbReference type="NCBI Taxonomy" id="367368"/>
    <lineage>
        <taxon>Eukaryota</taxon>
        <taxon>Metazoa</taxon>
        <taxon>Chordata</taxon>
        <taxon>Craniata</taxon>
        <taxon>Vertebrata</taxon>
        <taxon>Euteleostomi</taxon>
        <taxon>Archelosauria</taxon>
        <taxon>Testudinata</taxon>
        <taxon>Testudines</taxon>
        <taxon>Pleurodira</taxon>
        <taxon>Pelomedusidae</taxon>
        <taxon>Pelusios</taxon>
    </lineage>
</organism>
<feature type="transmembrane region" description="Helical" evidence="6">
    <location>
        <begin position="154"/>
        <end position="175"/>
    </location>
</feature>
<keyword evidence="2 6" id="KW-0812">Transmembrane</keyword>
<name>A0A8C8S237_9SAUR</name>
<dbReference type="Proteomes" id="UP000694393">
    <property type="component" value="Unplaced"/>
</dbReference>
<evidence type="ECO:0000256" key="3">
    <source>
        <dbReference type="ARBA" id="ARBA00022989"/>
    </source>
</evidence>
<dbReference type="InterPro" id="IPR003598">
    <property type="entry name" value="Ig_sub2"/>
</dbReference>
<evidence type="ECO:0000259" key="7">
    <source>
        <dbReference type="PROSITE" id="PS50835"/>
    </source>
</evidence>
<feature type="domain" description="Ig-like" evidence="7">
    <location>
        <begin position="14"/>
        <end position="134"/>
    </location>
</feature>
<keyword evidence="9" id="KW-1185">Reference proteome</keyword>
<dbReference type="GO" id="GO:0019815">
    <property type="term" value="C:B cell receptor complex"/>
    <property type="evidence" value="ECO:0007669"/>
    <property type="project" value="TreeGrafter"/>
</dbReference>
<dbReference type="SMART" id="SM00409">
    <property type="entry name" value="IG"/>
    <property type="match status" value="1"/>
</dbReference>
<evidence type="ECO:0000313" key="8">
    <source>
        <dbReference type="Ensembl" id="ENSPCEP00000013177.1"/>
    </source>
</evidence>
<dbReference type="InterPro" id="IPR003110">
    <property type="entry name" value="Phos_immunorcpt_sig_ITAM"/>
</dbReference>
<keyword evidence="4 6" id="KW-0472">Membrane</keyword>
<dbReference type="Pfam" id="PF13927">
    <property type="entry name" value="Ig_3"/>
    <property type="match status" value="1"/>
</dbReference>
<evidence type="ECO:0000256" key="2">
    <source>
        <dbReference type="ARBA" id="ARBA00022692"/>
    </source>
</evidence>
<dbReference type="GO" id="GO:0050853">
    <property type="term" value="P:B cell receptor signaling pathway"/>
    <property type="evidence" value="ECO:0007669"/>
    <property type="project" value="TreeGrafter"/>
</dbReference>
<reference evidence="8" key="1">
    <citation type="submission" date="2025-08" db="UniProtKB">
        <authorList>
            <consortium name="Ensembl"/>
        </authorList>
    </citation>
    <scope>IDENTIFICATION</scope>
</reference>
<evidence type="ECO:0000256" key="6">
    <source>
        <dbReference type="SAM" id="Phobius"/>
    </source>
</evidence>
<dbReference type="PANTHER" id="PTHR14334">
    <property type="entry name" value="B-CELL ANTIGEN RECEPTOR COMPLEX-ASSOCIATED PROTEIN"/>
    <property type="match status" value="1"/>
</dbReference>
<dbReference type="Ensembl" id="ENSPCET00000013659.1">
    <property type="protein sequence ID" value="ENSPCEP00000013177.1"/>
    <property type="gene ID" value="ENSPCEG00000010422.1"/>
</dbReference>
<sequence length="236" mass="26188">MGRCPGVPDRGHSPVVTVQTRPGSVLPLKGFGAVKVEAGPTSVTVTEGDKATLECRFEAPPKAQVIWHRACSHNYSEPTRITSSNDSQRTVSISQGTASSVLTLQPARRNDTGLYFCQVHTDESSGQSCGTYLRIRKPIPVPFLNMRESTKNQIITAEGVLLLLCAVGPGLFLLFRKRWENERLLQAKKSAYEEENLYEGLNLDECSMYEDISRGLQSTYQDVANIRVLDMQLERP</sequence>
<keyword evidence="3 6" id="KW-1133">Transmembrane helix</keyword>
<evidence type="ECO:0000256" key="1">
    <source>
        <dbReference type="ARBA" id="ARBA00004479"/>
    </source>
</evidence>
<dbReference type="PROSITE" id="PS50835">
    <property type="entry name" value="IG_LIKE"/>
    <property type="match status" value="1"/>
</dbReference>
<keyword evidence="5" id="KW-0393">Immunoglobulin domain</keyword>
<dbReference type="PROSITE" id="PS51055">
    <property type="entry name" value="ITAM_1"/>
    <property type="match status" value="1"/>
</dbReference>
<reference evidence="8" key="2">
    <citation type="submission" date="2025-09" db="UniProtKB">
        <authorList>
            <consortium name="Ensembl"/>
        </authorList>
    </citation>
    <scope>IDENTIFICATION</scope>
</reference>
<dbReference type="InterPro" id="IPR013783">
    <property type="entry name" value="Ig-like_fold"/>
</dbReference>
<protein>
    <submittedName>
        <fullName evidence="8">CD79a molecule</fullName>
    </submittedName>
</protein>
<accession>A0A8C8S237</accession>
<dbReference type="CDD" id="cd00099">
    <property type="entry name" value="IgV"/>
    <property type="match status" value="1"/>
</dbReference>
<dbReference type="Pfam" id="PF02189">
    <property type="entry name" value="ITAM"/>
    <property type="match status" value="1"/>
</dbReference>
<dbReference type="Gene3D" id="2.60.40.10">
    <property type="entry name" value="Immunoglobulins"/>
    <property type="match status" value="1"/>
</dbReference>
<dbReference type="PANTHER" id="PTHR14334:SF1">
    <property type="entry name" value="B-CELL ANTIGEN RECEPTOR COMPLEX-ASSOCIATED PROTEIN ALPHA CHAIN"/>
    <property type="match status" value="1"/>
</dbReference>
<dbReference type="SUPFAM" id="SSF48726">
    <property type="entry name" value="Immunoglobulin"/>
    <property type="match status" value="1"/>
</dbReference>
<dbReference type="GO" id="GO:0030183">
    <property type="term" value="P:B cell differentiation"/>
    <property type="evidence" value="ECO:0007669"/>
    <property type="project" value="TreeGrafter"/>
</dbReference>
<evidence type="ECO:0000313" key="9">
    <source>
        <dbReference type="Proteomes" id="UP000694393"/>
    </source>
</evidence>
<dbReference type="SMART" id="SM00077">
    <property type="entry name" value="ITAM"/>
    <property type="match status" value="1"/>
</dbReference>